<dbReference type="Pfam" id="PF04666">
    <property type="entry name" value="MGAT4_cons"/>
    <property type="match status" value="1"/>
</dbReference>
<dbReference type="GO" id="GO:0005783">
    <property type="term" value="C:endoplasmic reticulum"/>
    <property type="evidence" value="ECO:0007669"/>
    <property type="project" value="TreeGrafter"/>
</dbReference>
<sequence length="221" mass="25266">MRVSAMTGSVDSIRQRDTSCHNEASVNNSSIQSIFSGSLLDFLPHLAVVNKTTLEPILFTKRNETRRTVVFCIPVAEREEIYIGKTLSSLFTNLGSSIRSKVLFVVMFAYPDMKKRSFVETRSLIISSFSNEIEEGLLEVAAIPPAWYNFNFDSVTPTFNDSLERTRWRIKQSLDYIYIMTYGSKRADYYLHLEDDIISTFKYALVSFFTVSVNSKKLKPS</sequence>
<gene>
    <name evidence="2" type="ORF">DICVIV_07417</name>
</gene>
<dbReference type="OrthoDB" id="2016523at2759"/>
<organism evidence="2 3">
    <name type="scientific">Dictyocaulus viviparus</name>
    <name type="common">Bovine lungworm</name>
    <dbReference type="NCBI Taxonomy" id="29172"/>
    <lineage>
        <taxon>Eukaryota</taxon>
        <taxon>Metazoa</taxon>
        <taxon>Ecdysozoa</taxon>
        <taxon>Nematoda</taxon>
        <taxon>Chromadorea</taxon>
        <taxon>Rhabditida</taxon>
        <taxon>Rhabditina</taxon>
        <taxon>Rhabditomorpha</taxon>
        <taxon>Strongyloidea</taxon>
        <taxon>Metastrongylidae</taxon>
        <taxon>Dictyocaulus</taxon>
    </lineage>
</organism>
<dbReference type="STRING" id="29172.A0A0D8XPE3"/>
<keyword evidence="2" id="KW-0808">Transferase</keyword>
<dbReference type="PANTHER" id="PTHR12062">
    <property type="entry name" value="N-ACETYLGLUCOSAMINYLTRANSFERASE VI"/>
    <property type="match status" value="1"/>
</dbReference>
<name>A0A0D8XPE3_DICVI</name>
<feature type="domain" description="MGAT4 conserved region" evidence="1">
    <location>
        <begin position="43"/>
        <end position="204"/>
    </location>
</feature>
<dbReference type="InterPro" id="IPR057279">
    <property type="entry name" value="MGAT4"/>
</dbReference>
<accession>A0A0D8XPE3</accession>
<proteinExistence type="predicted"/>
<dbReference type="PANTHER" id="PTHR12062:SF9">
    <property type="entry name" value="ALPHA-1,3-MANNOSYL-GLYCOPROTEIN 4-BETA-N-ACETYLGLUCOSAMINYLTRANSFERASE A, ISOFORM A"/>
    <property type="match status" value="1"/>
</dbReference>
<evidence type="ECO:0000313" key="2">
    <source>
        <dbReference type="EMBL" id="KJH46513.1"/>
    </source>
</evidence>
<keyword evidence="2" id="KW-0328">Glycosyltransferase</keyword>
<dbReference type="GO" id="GO:0006487">
    <property type="term" value="P:protein N-linked glycosylation"/>
    <property type="evidence" value="ECO:0007669"/>
    <property type="project" value="TreeGrafter"/>
</dbReference>
<dbReference type="GO" id="GO:0005793">
    <property type="term" value="C:endoplasmic reticulum-Golgi intermediate compartment"/>
    <property type="evidence" value="ECO:0007669"/>
    <property type="project" value="TreeGrafter"/>
</dbReference>
<dbReference type="Proteomes" id="UP000053766">
    <property type="component" value="Unassembled WGS sequence"/>
</dbReference>
<dbReference type="AlphaFoldDB" id="A0A0D8XPE3"/>
<dbReference type="GO" id="GO:0008375">
    <property type="term" value="F:acetylglucosaminyltransferase activity"/>
    <property type="evidence" value="ECO:0007669"/>
    <property type="project" value="TreeGrafter"/>
</dbReference>
<reference evidence="2 3" key="1">
    <citation type="submission" date="2013-11" db="EMBL/GenBank/DDBJ databases">
        <title>Draft genome of the bovine lungworm Dictyocaulus viviparus.</title>
        <authorList>
            <person name="Mitreva M."/>
        </authorList>
    </citation>
    <scope>NUCLEOTIDE SEQUENCE [LARGE SCALE GENOMIC DNA]</scope>
    <source>
        <strain evidence="2 3">HannoverDv2000</strain>
    </source>
</reference>
<reference evidence="3" key="2">
    <citation type="journal article" date="2016" name="Sci. Rep.">
        <title>Dictyocaulus viviparus genome, variome and transcriptome elucidate lungworm biology and support future intervention.</title>
        <authorList>
            <person name="McNulty S.N."/>
            <person name="Strube C."/>
            <person name="Rosa B.A."/>
            <person name="Martin J.C."/>
            <person name="Tyagi R."/>
            <person name="Choi Y.J."/>
            <person name="Wang Q."/>
            <person name="Hallsworth Pepin K."/>
            <person name="Zhang X."/>
            <person name="Ozersky P."/>
            <person name="Wilson R.K."/>
            <person name="Sternberg P.W."/>
            <person name="Gasser R.B."/>
            <person name="Mitreva M."/>
        </authorList>
    </citation>
    <scope>NUCLEOTIDE SEQUENCE [LARGE SCALE GENOMIC DNA]</scope>
    <source>
        <strain evidence="3">HannoverDv2000</strain>
    </source>
</reference>
<evidence type="ECO:0000259" key="1">
    <source>
        <dbReference type="Pfam" id="PF04666"/>
    </source>
</evidence>
<evidence type="ECO:0000313" key="3">
    <source>
        <dbReference type="Proteomes" id="UP000053766"/>
    </source>
</evidence>
<dbReference type="EMBL" id="KN716349">
    <property type="protein sequence ID" value="KJH46513.1"/>
    <property type="molecule type" value="Genomic_DNA"/>
</dbReference>
<keyword evidence="3" id="KW-1185">Reference proteome</keyword>
<protein>
    <submittedName>
        <fullName evidence="2">N-Acetylglucosaminyltransferase-IV region</fullName>
    </submittedName>
</protein>
<dbReference type="InterPro" id="IPR006759">
    <property type="entry name" value="Glyco_transf_54"/>
</dbReference>
<dbReference type="GO" id="GO:0005795">
    <property type="term" value="C:Golgi stack"/>
    <property type="evidence" value="ECO:0007669"/>
    <property type="project" value="TreeGrafter"/>
</dbReference>